<dbReference type="AlphaFoldDB" id="A0A061HDX6"/>
<feature type="compositionally biased region" description="Polar residues" evidence="1">
    <location>
        <begin position="164"/>
        <end position="174"/>
    </location>
</feature>
<dbReference type="HOGENOM" id="CLU_921298_0_0_1"/>
<dbReference type="EMBL" id="UIGY01000173">
    <property type="protein sequence ID" value="SUZ12427.1"/>
    <property type="molecule type" value="Genomic_DNA"/>
</dbReference>
<name>A0A061HDX6_BLUGR</name>
<evidence type="ECO:0000313" key="3">
    <source>
        <dbReference type="EMBL" id="SUZ12427.1"/>
    </source>
</evidence>
<protein>
    <submittedName>
        <fullName evidence="3">Bgt-2578</fullName>
    </submittedName>
</protein>
<reference evidence="4" key="1">
    <citation type="journal article" date="2013" name="Nat. Genet.">
        <title>The wheat powdery mildew genome shows the unique evolution of an obligate biotroph.</title>
        <authorList>
            <person name="Wicker T."/>
            <person name="Oberhaensli S."/>
            <person name="Parlange F."/>
            <person name="Buchmann J.P."/>
            <person name="Shatalina M."/>
            <person name="Roffler S."/>
            <person name="Ben-David R."/>
            <person name="Dolezel J."/>
            <person name="Simkova H."/>
            <person name="Schulze-Lefert P."/>
            <person name="Spanu P.D."/>
            <person name="Bruggmann R."/>
            <person name="Amselem J."/>
            <person name="Quesneville H."/>
            <person name="Ver Loren van Themaat E."/>
            <person name="Paape T."/>
            <person name="Shimizu K.K."/>
            <person name="Keller B."/>
        </authorList>
    </citation>
    <scope>NUCLEOTIDE SEQUENCE [LARGE SCALE GENOMIC DNA]</scope>
    <source>
        <strain evidence="4">96224</strain>
    </source>
</reference>
<evidence type="ECO:0000313" key="2">
    <source>
        <dbReference type="EMBL" id="EPQ62900.1"/>
    </source>
</evidence>
<gene>
    <name evidence="2" type="ORF">BGT96224_2578</name>
    <name evidence="3" type="ORF">BGT96224V2_LOCUS5583</name>
</gene>
<evidence type="ECO:0000256" key="1">
    <source>
        <dbReference type="SAM" id="MobiDB-lite"/>
    </source>
</evidence>
<evidence type="ECO:0000313" key="4">
    <source>
        <dbReference type="Proteomes" id="UP000053110"/>
    </source>
</evidence>
<proteinExistence type="predicted"/>
<dbReference type="OrthoDB" id="5206740at2759"/>
<reference evidence="2" key="2">
    <citation type="submission" date="2013-01" db="EMBL/GenBank/DDBJ databases">
        <title>The wheat powdery mildew genome reveals unique evolution of an obligate biotroph.</title>
        <authorList>
            <person name="Oberhaensli S."/>
            <person name="Wicker T."/>
            <person name="Keller B."/>
        </authorList>
    </citation>
    <scope>NUCLEOTIDE SEQUENCE</scope>
    <source>
        <strain evidence="2">96224</strain>
    </source>
</reference>
<dbReference type="EMBL" id="KE375145">
    <property type="protein sequence ID" value="EPQ62900.1"/>
    <property type="molecule type" value="Genomic_DNA"/>
</dbReference>
<sequence length="302" mass="33488">MSVKPPQMSSPLKRPRLSLQTKAAAPMKLNIGSMSPTSFNTFTNACAFFIGNSSPRPASTCPPKQTNNLSQGFELSSDRSTIPCRAPTTAYPGNEDNFSINTMVSMPIHSVKPENSFSTNAPNYNTPSTPSAAREQSLCQEVPYTHPRSLRSILRNSPLVPLVSSTTPATSNRLSVRMPERSPKKVSYNDPLTQTILTHKYIKSHIDLLTDYLSYPAIESKTGINAKGTTVLHPEEEVVVDVSTSELSEENNTNTMEVTWDDAATQKRKRSQSLRNYEWAINIPEVKLVEEMPLRRTSISRL</sequence>
<feature type="region of interest" description="Disordered" evidence="1">
    <location>
        <begin position="164"/>
        <end position="187"/>
    </location>
</feature>
<accession>A0A061HDX6</accession>
<reference evidence="3" key="3">
    <citation type="submission" date="2018-07" db="EMBL/GenBank/DDBJ databases">
        <authorList>
            <person name="Quirk P.G."/>
            <person name="Krulwich T.A."/>
        </authorList>
    </citation>
    <scope>NUCLEOTIDE SEQUENCE</scope>
    <source>
        <strain evidence="3">96224</strain>
    </source>
</reference>
<dbReference type="Proteomes" id="UP000053110">
    <property type="component" value="Unassembled WGS sequence"/>
</dbReference>
<organism evidence="3">
    <name type="scientific">Blumeria graminis f. sp. tritici 96224</name>
    <dbReference type="NCBI Taxonomy" id="1268274"/>
    <lineage>
        <taxon>Eukaryota</taxon>
        <taxon>Fungi</taxon>
        <taxon>Dikarya</taxon>
        <taxon>Ascomycota</taxon>
        <taxon>Pezizomycotina</taxon>
        <taxon>Leotiomycetes</taxon>
        <taxon>Erysiphales</taxon>
        <taxon>Erysiphaceae</taxon>
        <taxon>Blumeria</taxon>
    </lineage>
</organism>